<keyword evidence="2 6" id="KW-0812">Transmembrane</keyword>
<dbReference type="InterPro" id="IPR052263">
    <property type="entry name" value="GPI_Anchor_Biosynth"/>
</dbReference>
<feature type="compositionally biased region" description="Low complexity" evidence="5">
    <location>
        <begin position="179"/>
        <end position="198"/>
    </location>
</feature>
<evidence type="ECO:0000256" key="5">
    <source>
        <dbReference type="SAM" id="MobiDB-lite"/>
    </source>
</evidence>
<dbReference type="InterPro" id="IPR013717">
    <property type="entry name" value="PIG-P"/>
</dbReference>
<evidence type="ECO:0000256" key="1">
    <source>
        <dbReference type="ARBA" id="ARBA00004141"/>
    </source>
</evidence>
<dbReference type="OrthoDB" id="690928at2759"/>
<evidence type="ECO:0000313" key="9">
    <source>
        <dbReference type="Proteomes" id="UP000038010"/>
    </source>
</evidence>
<evidence type="ECO:0000256" key="3">
    <source>
        <dbReference type="ARBA" id="ARBA00022989"/>
    </source>
</evidence>
<feature type="domain" description="PIG-P" evidence="7">
    <location>
        <begin position="240"/>
        <end position="481"/>
    </location>
</feature>
<dbReference type="PANTHER" id="PTHR46346:SF1">
    <property type="entry name" value="PHOSPHATIDYLINOSITOL N-ACETYLGLUCOSAMINYLTRANSFERASE SUBUNIT P"/>
    <property type="match status" value="1"/>
</dbReference>
<organism evidence="8 9">
    <name type="scientific">Cyphellophora attinorum</name>
    <dbReference type="NCBI Taxonomy" id="1664694"/>
    <lineage>
        <taxon>Eukaryota</taxon>
        <taxon>Fungi</taxon>
        <taxon>Dikarya</taxon>
        <taxon>Ascomycota</taxon>
        <taxon>Pezizomycotina</taxon>
        <taxon>Eurotiomycetes</taxon>
        <taxon>Chaetothyriomycetidae</taxon>
        <taxon>Chaetothyriales</taxon>
        <taxon>Cyphellophoraceae</taxon>
        <taxon>Cyphellophora</taxon>
    </lineage>
</organism>
<feature type="region of interest" description="Disordered" evidence="5">
    <location>
        <begin position="1"/>
        <end position="233"/>
    </location>
</feature>
<feature type="compositionally biased region" description="Polar residues" evidence="5">
    <location>
        <begin position="373"/>
        <end position="385"/>
    </location>
</feature>
<dbReference type="EMBL" id="LFJN01000042">
    <property type="protein sequence ID" value="KPI35223.1"/>
    <property type="molecule type" value="Genomic_DNA"/>
</dbReference>
<sequence>MPPHSRGGKGKRRDTSPVAQPDNGPPTLHPYLDTLPSPTELIPDQPTPKVFEPTDPVPSTSPTIDNDYEDGDSSSIGEDEEEFASHYSRNSPASTDVSDDAEDDEDDTTTYSTNNFALSPNTRHERLQRVSSVPMNAPQRPPLPTLHSSASLRLPPPPPPPLYPPFYNRPPTPLPPSPSLTSLLRPPSILNRSTTSTRPPSPSSASDVETPGGELSTASQIHHSARRANPLPPTSPKVPTYEYYGFVLYLASTLSFIIYLLWSYLPSPFLHALGITYYPNRWWSLAIPSWIVMGLVWIYVALSSYNVEYMTLSMDRVECMVDDAANVAILDQKGRLRKGGSRAYQREVEERRRIEDARRSSIVKGKRKASGYASGSQGRSTAMNSSGGGGKKQKQKQKQKAEDRERRRKVSASSNNSTRAPSLQRNSAIDQGSETDEYDYLSTLPTSYPADGIDLSYKQIWNQGTDAVMDVPLGGVCLVLYGED</sequence>
<dbReference type="GO" id="GO:0006506">
    <property type="term" value="P:GPI anchor biosynthetic process"/>
    <property type="evidence" value="ECO:0007669"/>
    <property type="project" value="TreeGrafter"/>
</dbReference>
<feature type="compositionally biased region" description="Basic residues" evidence="5">
    <location>
        <begin position="1"/>
        <end position="12"/>
    </location>
</feature>
<feature type="transmembrane region" description="Helical" evidence="6">
    <location>
        <begin position="282"/>
        <end position="302"/>
    </location>
</feature>
<dbReference type="GeneID" id="28735714"/>
<accession>A0A0N1NXC2</accession>
<keyword evidence="3 6" id="KW-1133">Transmembrane helix</keyword>
<dbReference type="Pfam" id="PF08510">
    <property type="entry name" value="PIG-P"/>
    <property type="match status" value="1"/>
</dbReference>
<comment type="subcellular location">
    <subcellularLocation>
        <location evidence="1">Membrane</location>
        <topology evidence="1">Multi-pass membrane protein</topology>
    </subcellularLocation>
</comment>
<dbReference type="PANTHER" id="PTHR46346">
    <property type="entry name" value="PHOSPHATIDYLINOSITOL N-ACETYLGLUCOSAMINYLTRANSFERASE SUBUNIT P"/>
    <property type="match status" value="1"/>
</dbReference>
<dbReference type="STRING" id="1664694.A0A0N1NXC2"/>
<proteinExistence type="predicted"/>
<name>A0A0N1NXC2_9EURO</name>
<evidence type="ECO:0000259" key="7">
    <source>
        <dbReference type="Pfam" id="PF08510"/>
    </source>
</evidence>
<feature type="transmembrane region" description="Helical" evidence="6">
    <location>
        <begin position="243"/>
        <end position="262"/>
    </location>
</feature>
<comment type="caution">
    <text evidence="8">The sequence shown here is derived from an EMBL/GenBank/DDBJ whole genome shotgun (WGS) entry which is preliminary data.</text>
</comment>
<evidence type="ECO:0000256" key="4">
    <source>
        <dbReference type="ARBA" id="ARBA00023136"/>
    </source>
</evidence>
<gene>
    <name evidence="8" type="ORF">AB675_3755</name>
</gene>
<dbReference type="GO" id="GO:0005783">
    <property type="term" value="C:endoplasmic reticulum"/>
    <property type="evidence" value="ECO:0007669"/>
    <property type="project" value="TreeGrafter"/>
</dbReference>
<dbReference type="RefSeq" id="XP_017995186.1">
    <property type="nucleotide sequence ID" value="XM_018143834.1"/>
</dbReference>
<dbReference type="GO" id="GO:0016020">
    <property type="term" value="C:membrane"/>
    <property type="evidence" value="ECO:0007669"/>
    <property type="project" value="UniProtKB-SubCell"/>
</dbReference>
<dbReference type="AlphaFoldDB" id="A0A0N1NXC2"/>
<evidence type="ECO:0000256" key="2">
    <source>
        <dbReference type="ARBA" id="ARBA00022692"/>
    </source>
</evidence>
<feature type="compositionally biased region" description="Acidic residues" evidence="5">
    <location>
        <begin position="66"/>
        <end position="82"/>
    </location>
</feature>
<feature type="compositionally biased region" description="Polar residues" evidence="5">
    <location>
        <begin position="111"/>
        <end position="121"/>
    </location>
</feature>
<reference evidence="8 9" key="1">
    <citation type="submission" date="2015-06" db="EMBL/GenBank/DDBJ databases">
        <title>Draft genome of the ant-associated black yeast Phialophora attae CBS 131958.</title>
        <authorList>
            <person name="Moreno L.F."/>
            <person name="Stielow B.J."/>
            <person name="de Hoog S."/>
            <person name="Vicente V.A."/>
            <person name="Weiss V.A."/>
            <person name="de Vries M."/>
            <person name="Cruz L.M."/>
            <person name="Souza E.M."/>
        </authorList>
    </citation>
    <scope>NUCLEOTIDE SEQUENCE [LARGE SCALE GENOMIC DNA]</scope>
    <source>
        <strain evidence="8 9">CBS 131958</strain>
    </source>
</reference>
<feature type="compositionally biased region" description="Acidic residues" evidence="5">
    <location>
        <begin position="97"/>
        <end position="108"/>
    </location>
</feature>
<evidence type="ECO:0000256" key="6">
    <source>
        <dbReference type="SAM" id="Phobius"/>
    </source>
</evidence>
<dbReference type="Proteomes" id="UP000038010">
    <property type="component" value="Unassembled WGS sequence"/>
</dbReference>
<feature type="region of interest" description="Disordered" evidence="5">
    <location>
        <begin position="358"/>
        <end position="434"/>
    </location>
</feature>
<dbReference type="VEuPathDB" id="FungiDB:AB675_3755"/>
<keyword evidence="4 6" id="KW-0472">Membrane</keyword>
<feature type="compositionally biased region" description="Pro residues" evidence="5">
    <location>
        <begin position="154"/>
        <end position="178"/>
    </location>
</feature>
<keyword evidence="9" id="KW-1185">Reference proteome</keyword>
<protein>
    <recommendedName>
        <fullName evidence="7">PIG-P domain-containing protein</fullName>
    </recommendedName>
</protein>
<evidence type="ECO:0000313" key="8">
    <source>
        <dbReference type="EMBL" id="KPI35223.1"/>
    </source>
</evidence>
<feature type="compositionally biased region" description="Polar residues" evidence="5">
    <location>
        <begin position="411"/>
        <end position="432"/>
    </location>
</feature>